<evidence type="ECO:0000256" key="8">
    <source>
        <dbReference type="ARBA" id="ARBA00023136"/>
    </source>
</evidence>
<protein>
    <recommendedName>
        <fullName evidence="10">Phosphate transport system permease protein</fullName>
    </recommendedName>
</protein>
<keyword evidence="4" id="KW-1003">Cell membrane</keyword>
<dbReference type="SUPFAM" id="SSF161098">
    <property type="entry name" value="MetI-like"/>
    <property type="match status" value="1"/>
</dbReference>
<evidence type="ECO:0000256" key="7">
    <source>
        <dbReference type="ARBA" id="ARBA00022989"/>
    </source>
</evidence>
<comment type="subcellular location">
    <subcellularLocation>
        <location evidence="10">Cell inner membrane</location>
        <topology evidence="10">Multi-pass membrane protein</topology>
    </subcellularLocation>
    <subcellularLocation>
        <location evidence="1 9">Cell membrane</location>
        <topology evidence="1 9">Multi-pass membrane protein</topology>
    </subcellularLocation>
</comment>
<sequence>MTVVQSTDSGMMMAKELKASRRRDLTEHLFHGLFLLSAFIGVLSVATIGFFLIKESLDSVVYSGELAIELAKEEGGSAFGEGWLPNWAVGIIAMLTGMDWLPPALYGIAPMIVGSLFATAVAVAIGVPVGILTAVFLAEIAPPRLVKVLRPAIELLAGIPSVVYGFFGLVVIVPLIEQVFGVPSGATVLAGSIVLAIMILPTVIAVSETSLRAVPRQYKEGSLALGASNIYTIFHVLIPAARSGILTGVILGIARAVGETMAIIMVMGNAPAMPNGVLESARTLTANIALEMSYATGIHASALYATGVVLLVFVMLLNGTLMFLNRERAK</sequence>
<dbReference type="PANTHER" id="PTHR30425">
    <property type="entry name" value="PHOSPHATE TRANSPORT SYSTEM PERMEASE PROTEIN PST"/>
    <property type="match status" value="1"/>
</dbReference>
<name>E1SM67_FERBD</name>
<gene>
    <name evidence="12" type="ordered locus">Fbal_2383</name>
</gene>
<comment type="similarity">
    <text evidence="2 10">Belongs to the binding-protein-dependent transport system permease family. CysTW subfamily.</text>
</comment>
<dbReference type="STRING" id="550540.Fbal_2383"/>
<keyword evidence="3 9" id="KW-0813">Transport</keyword>
<evidence type="ECO:0000256" key="5">
    <source>
        <dbReference type="ARBA" id="ARBA00022592"/>
    </source>
</evidence>
<dbReference type="InterPro" id="IPR051124">
    <property type="entry name" value="Phosphate_Transport_Permease"/>
</dbReference>
<accession>E1SM67</accession>
<dbReference type="GO" id="GO:0006817">
    <property type="term" value="P:phosphate ion transport"/>
    <property type="evidence" value="ECO:0007669"/>
    <property type="project" value="UniProtKB-KW"/>
</dbReference>
<evidence type="ECO:0000256" key="3">
    <source>
        <dbReference type="ARBA" id="ARBA00022448"/>
    </source>
</evidence>
<dbReference type="AlphaFoldDB" id="E1SM67"/>
<dbReference type="NCBIfam" id="TIGR02138">
    <property type="entry name" value="phosphate_pstC"/>
    <property type="match status" value="1"/>
</dbReference>
<evidence type="ECO:0000313" key="12">
    <source>
        <dbReference type="EMBL" id="ADN76585.1"/>
    </source>
</evidence>
<evidence type="ECO:0000256" key="4">
    <source>
        <dbReference type="ARBA" id="ARBA00022475"/>
    </source>
</evidence>
<keyword evidence="8 9" id="KW-0472">Membrane</keyword>
<organism evidence="12 13">
    <name type="scientific">Ferrimonas balearica (strain DSM 9799 / CCM 4581 / KCTC 23876 / PAT)</name>
    <dbReference type="NCBI Taxonomy" id="550540"/>
    <lineage>
        <taxon>Bacteria</taxon>
        <taxon>Pseudomonadati</taxon>
        <taxon>Pseudomonadota</taxon>
        <taxon>Gammaproteobacteria</taxon>
        <taxon>Alteromonadales</taxon>
        <taxon>Ferrimonadaceae</taxon>
        <taxon>Ferrimonas</taxon>
    </lineage>
</organism>
<reference evidence="12 13" key="1">
    <citation type="journal article" date="2010" name="Stand. Genomic Sci.">
        <title>Complete genome sequence of Ferrimonas balearica type strain (PAT).</title>
        <authorList>
            <person name="Nolan M."/>
            <person name="Sikorski J."/>
            <person name="Davenport K."/>
            <person name="Lucas S."/>
            <person name="Glavina Del Rio T."/>
            <person name="Tice H."/>
            <person name="Cheng J."/>
            <person name="Goodwin L."/>
            <person name="Pitluck S."/>
            <person name="Liolios K."/>
            <person name="Ivanova N."/>
            <person name="Mavromatis K."/>
            <person name="Ovchinnikova G."/>
            <person name="Pati A."/>
            <person name="Chen A."/>
            <person name="Palaniappan K."/>
            <person name="Land M."/>
            <person name="Hauser L."/>
            <person name="Chang Y."/>
            <person name="Jeffries C."/>
            <person name="Tapia R."/>
            <person name="Brettin T."/>
            <person name="Detter J."/>
            <person name="Han C."/>
            <person name="Yasawong M."/>
            <person name="Rohde M."/>
            <person name="Tindall B."/>
            <person name="Goker M."/>
            <person name="Woyke T."/>
            <person name="Bristow J."/>
            <person name="Eisen J."/>
            <person name="Markowitz V."/>
            <person name="Hugenholtz P."/>
            <person name="Kyrpides N."/>
            <person name="Klenk H."/>
            <person name="Lapidus A."/>
        </authorList>
    </citation>
    <scope>NUCLEOTIDE SEQUENCE [LARGE SCALE GENOMIC DNA]</scope>
    <source>
        <strain evidence="13">DSM 9799 / CCM 4581 / KCTC 23876 / PAT</strain>
    </source>
</reference>
<dbReference type="Proteomes" id="UP000006683">
    <property type="component" value="Chromosome"/>
</dbReference>
<keyword evidence="7 9" id="KW-1133">Transmembrane helix</keyword>
<feature type="transmembrane region" description="Helical" evidence="9">
    <location>
        <begin position="29"/>
        <end position="53"/>
    </location>
</feature>
<evidence type="ECO:0000259" key="11">
    <source>
        <dbReference type="PROSITE" id="PS50928"/>
    </source>
</evidence>
<feature type="domain" description="ABC transmembrane type-1" evidence="11">
    <location>
        <begin position="112"/>
        <end position="321"/>
    </location>
</feature>
<keyword evidence="6 9" id="KW-0812">Transmembrane</keyword>
<evidence type="ECO:0000256" key="6">
    <source>
        <dbReference type="ARBA" id="ARBA00022692"/>
    </source>
</evidence>
<dbReference type="PANTHER" id="PTHR30425:SF1">
    <property type="entry name" value="PHOSPHATE TRANSPORT SYSTEM PERMEASE PROTEIN PSTC"/>
    <property type="match status" value="1"/>
</dbReference>
<keyword evidence="10" id="KW-0997">Cell inner membrane</keyword>
<dbReference type="InterPro" id="IPR011864">
    <property type="entry name" value="Phosphate_PstC"/>
</dbReference>
<dbReference type="PROSITE" id="PS50928">
    <property type="entry name" value="ABC_TM1"/>
    <property type="match status" value="1"/>
</dbReference>
<dbReference type="GO" id="GO:0005315">
    <property type="term" value="F:phosphate transmembrane transporter activity"/>
    <property type="evidence" value="ECO:0007669"/>
    <property type="project" value="InterPro"/>
</dbReference>
<keyword evidence="5 10" id="KW-0592">Phosphate transport</keyword>
<dbReference type="OrthoDB" id="9785113at2"/>
<dbReference type="HOGENOM" id="CLU_033621_1_0_6"/>
<evidence type="ECO:0000313" key="13">
    <source>
        <dbReference type="Proteomes" id="UP000006683"/>
    </source>
</evidence>
<comment type="function">
    <text evidence="10">Part of the binding-protein-dependent transport system for phosphate; probably responsible for the translocation of the substrate across the membrane.</text>
</comment>
<feature type="transmembrane region" description="Helical" evidence="9">
    <location>
        <begin position="153"/>
        <end position="176"/>
    </location>
</feature>
<dbReference type="KEGG" id="fbl:Fbal_2383"/>
<dbReference type="InterPro" id="IPR035906">
    <property type="entry name" value="MetI-like_sf"/>
</dbReference>
<dbReference type="eggNOG" id="COG0573">
    <property type="taxonomic scope" value="Bacteria"/>
</dbReference>
<feature type="transmembrane region" description="Helical" evidence="9">
    <location>
        <begin position="188"/>
        <end position="211"/>
    </location>
</feature>
<dbReference type="GO" id="GO:0005886">
    <property type="term" value="C:plasma membrane"/>
    <property type="evidence" value="ECO:0007669"/>
    <property type="project" value="UniProtKB-SubCell"/>
</dbReference>
<dbReference type="EMBL" id="CP002209">
    <property type="protein sequence ID" value="ADN76585.1"/>
    <property type="molecule type" value="Genomic_DNA"/>
</dbReference>
<dbReference type="Gene3D" id="1.10.3720.10">
    <property type="entry name" value="MetI-like"/>
    <property type="match status" value="1"/>
</dbReference>
<evidence type="ECO:0000256" key="10">
    <source>
        <dbReference type="RuleBase" id="RU363054"/>
    </source>
</evidence>
<dbReference type="CDD" id="cd06261">
    <property type="entry name" value="TM_PBP2"/>
    <property type="match status" value="1"/>
</dbReference>
<dbReference type="Pfam" id="PF00528">
    <property type="entry name" value="BPD_transp_1"/>
    <property type="match status" value="1"/>
</dbReference>
<evidence type="ECO:0000256" key="2">
    <source>
        <dbReference type="ARBA" id="ARBA00007069"/>
    </source>
</evidence>
<dbReference type="InterPro" id="IPR000515">
    <property type="entry name" value="MetI-like"/>
</dbReference>
<feature type="transmembrane region" description="Helical" evidence="9">
    <location>
        <begin position="223"/>
        <end position="241"/>
    </location>
</feature>
<evidence type="ECO:0000256" key="1">
    <source>
        <dbReference type="ARBA" id="ARBA00004651"/>
    </source>
</evidence>
<proteinExistence type="inferred from homology"/>
<keyword evidence="13" id="KW-1185">Reference proteome</keyword>
<evidence type="ECO:0000256" key="9">
    <source>
        <dbReference type="RuleBase" id="RU363032"/>
    </source>
</evidence>
<feature type="transmembrane region" description="Helical" evidence="9">
    <location>
        <begin position="302"/>
        <end position="324"/>
    </location>
</feature>
<feature type="transmembrane region" description="Helical" evidence="9">
    <location>
        <begin position="108"/>
        <end position="141"/>
    </location>
</feature>